<protein>
    <submittedName>
        <fullName evidence="5">Aldolase</fullName>
    </submittedName>
</protein>
<evidence type="ECO:0000313" key="5">
    <source>
        <dbReference type="EMBL" id="RCL73912.1"/>
    </source>
</evidence>
<evidence type="ECO:0000313" key="6">
    <source>
        <dbReference type="Proteomes" id="UP000253570"/>
    </source>
</evidence>
<dbReference type="PANTHER" id="PTHR30502:SF0">
    <property type="entry name" value="PHOSPHOENOLPYRUVATE CARBOXYLASE FAMILY PROTEIN"/>
    <property type="match status" value="1"/>
</dbReference>
<comment type="caution">
    <text evidence="5">The sequence shown here is derived from an EMBL/GenBank/DDBJ whole genome shotgun (WGS) entry which is preliminary data.</text>
</comment>
<accession>A0A368DPZ9</accession>
<dbReference type="InterPro" id="IPR050251">
    <property type="entry name" value="HpcH-HpaI_aldolase"/>
</dbReference>
<dbReference type="SUPFAM" id="SSF51621">
    <property type="entry name" value="Phosphoenolpyruvate/pyruvate domain"/>
    <property type="match status" value="1"/>
</dbReference>
<keyword evidence="2" id="KW-0479">Metal-binding</keyword>
<dbReference type="GO" id="GO:0046872">
    <property type="term" value="F:metal ion binding"/>
    <property type="evidence" value="ECO:0007669"/>
    <property type="project" value="UniProtKB-KW"/>
</dbReference>
<keyword evidence="3" id="KW-0456">Lyase</keyword>
<feature type="domain" description="HpcH/HpaI aldolase/citrate lyase" evidence="4">
    <location>
        <begin position="32"/>
        <end position="243"/>
    </location>
</feature>
<reference evidence="5 6" key="1">
    <citation type="journal article" date="2018" name="Microbiome">
        <title>Fine metagenomic profile of the Mediterranean stratified and mixed water columns revealed by assembly and recruitment.</title>
        <authorList>
            <person name="Haro-Moreno J.M."/>
            <person name="Lopez-Perez M."/>
            <person name="De La Torre J.R."/>
            <person name="Picazo A."/>
            <person name="Camacho A."/>
            <person name="Rodriguez-Valera F."/>
        </authorList>
    </citation>
    <scope>NUCLEOTIDE SEQUENCE [LARGE SCALE GENOMIC DNA]</scope>
    <source>
        <strain evidence="5">MED-G57</strain>
    </source>
</reference>
<dbReference type="Proteomes" id="UP000253570">
    <property type="component" value="Unassembled WGS sequence"/>
</dbReference>
<dbReference type="AlphaFoldDB" id="A0A368DPZ9"/>
<dbReference type="InterPro" id="IPR040442">
    <property type="entry name" value="Pyrv_kinase-like_dom_sf"/>
</dbReference>
<organism evidence="5 6">
    <name type="scientific">PS1 clade bacterium</name>
    <dbReference type="NCBI Taxonomy" id="2175152"/>
    <lineage>
        <taxon>Bacteria</taxon>
        <taxon>Pseudomonadati</taxon>
        <taxon>Pseudomonadota</taxon>
        <taxon>Alphaproteobacteria</taxon>
        <taxon>PS1 clade</taxon>
    </lineage>
</organism>
<dbReference type="InterPro" id="IPR015813">
    <property type="entry name" value="Pyrv/PenolPyrv_kinase-like_dom"/>
</dbReference>
<dbReference type="EMBL" id="QOQD01000004">
    <property type="protein sequence ID" value="RCL73912.1"/>
    <property type="molecule type" value="Genomic_DNA"/>
</dbReference>
<dbReference type="Gene3D" id="3.20.20.60">
    <property type="entry name" value="Phosphoenolpyruvate-binding domains"/>
    <property type="match status" value="1"/>
</dbReference>
<evidence type="ECO:0000256" key="1">
    <source>
        <dbReference type="ARBA" id="ARBA00005568"/>
    </source>
</evidence>
<evidence type="ECO:0000256" key="2">
    <source>
        <dbReference type="ARBA" id="ARBA00022723"/>
    </source>
</evidence>
<comment type="similarity">
    <text evidence="1">Belongs to the HpcH/HpaI aldolase family.</text>
</comment>
<sequence>MLNSTKYNLAKNNLTLGVGIVQSRVVEIAPLMKTAGFDWLFLDLEHGAMSTETLSQISAMALKTDITPIVRIPIGGYSMISRILDNGSMGIVLPHVEKPEEAERLVDIAKFAPEGTRGVGGGIVQYDYKNVNLSDATNELNKQTLLVAMVETPNAIENIDEIASVEGIDVIMIGTNDLAMASGCPQDFGNPIIVKSYEKVAIACKKYGKWLGSGGVKDSDIAKNYIKMGANFFLAGQDIGFLMSASKDRVDLLRKD</sequence>
<dbReference type="GO" id="GO:0016832">
    <property type="term" value="F:aldehyde-lyase activity"/>
    <property type="evidence" value="ECO:0007669"/>
    <property type="project" value="TreeGrafter"/>
</dbReference>
<evidence type="ECO:0000259" key="4">
    <source>
        <dbReference type="Pfam" id="PF03328"/>
    </source>
</evidence>
<dbReference type="Pfam" id="PF03328">
    <property type="entry name" value="HpcH_HpaI"/>
    <property type="match status" value="1"/>
</dbReference>
<name>A0A368DPZ9_9PROT</name>
<evidence type="ECO:0000256" key="3">
    <source>
        <dbReference type="ARBA" id="ARBA00023239"/>
    </source>
</evidence>
<gene>
    <name evidence="5" type="ORF">DBW71_02240</name>
</gene>
<dbReference type="InterPro" id="IPR005000">
    <property type="entry name" value="Aldolase/citrate-lyase_domain"/>
</dbReference>
<dbReference type="PANTHER" id="PTHR30502">
    <property type="entry name" value="2-KETO-3-DEOXY-L-RHAMNONATE ALDOLASE"/>
    <property type="match status" value="1"/>
</dbReference>
<dbReference type="GO" id="GO:0005737">
    <property type="term" value="C:cytoplasm"/>
    <property type="evidence" value="ECO:0007669"/>
    <property type="project" value="TreeGrafter"/>
</dbReference>
<proteinExistence type="inferred from homology"/>